<feature type="compositionally biased region" description="Gly residues" evidence="4">
    <location>
        <begin position="241"/>
        <end position="255"/>
    </location>
</feature>
<evidence type="ECO:0000313" key="8">
    <source>
        <dbReference type="Proteomes" id="UP000694417"/>
    </source>
</evidence>
<evidence type="ECO:0000256" key="4">
    <source>
        <dbReference type="SAM" id="MobiDB-lite"/>
    </source>
</evidence>
<dbReference type="AlphaFoldDB" id="A0A8D2KFV6"/>
<evidence type="ECO:0000313" key="7">
    <source>
        <dbReference type="Ensembl" id="ENSUPAP00010009850.1"/>
    </source>
</evidence>
<evidence type="ECO:0000259" key="6">
    <source>
        <dbReference type="Pfam" id="PF03024"/>
    </source>
</evidence>
<keyword evidence="2 5" id="KW-0732">Signal</keyword>
<feature type="domain" description="Folate receptor-like" evidence="6">
    <location>
        <begin position="34"/>
        <end position="208"/>
    </location>
</feature>
<dbReference type="GO" id="GO:0033165">
    <property type="term" value="C:interphotoreceptor matrix"/>
    <property type="evidence" value="ECO:0007669"/>
    <property type="project" value="Ensembl"/>
</dbReference>
<keyword evidence="8" id="KW-1185">Reference proteome</keyword>
<dbReference type="GO" id="GO:0009897">
    <property type="term" value="C:external side of plasma membrane"/>
    <property type="evidence" value="ECO:0007669"/>
    <property type="project" value="Ensembl"/>
</dbReference>
<gene>
    <name evidence="7" type="primary">RTBDN</name>
</gene>
<name>A0A8D2KFV6_UROPR</name>
<dbReference type="PANTHER" id="PTHR10517:SF19">
    <property type="entry name" value="RETBINDIN"/>
    <property type="match status" value="1"/>
</dbReference>
<dbReference type="PROSITE" id="PS51257">
    <property type="entry name" value="PROKAR_LIPOPROTEIN"/>
    <property type="match status" value="1"/>
</dbReference>
<dbReference type="InterPro" id="IPR018143">
    <property type="entry name" value="Folate_rcpt-like"/>
</dbReference>
<dbReference type="Pfam" id="PF03024">
    <property type="entry name" value="Folate_rec"/>
    <property type="match status" value="1"/>
</dbReference>
<evidence type="ECO:0000256" key="2">
    <source>
        <dbReference type="ARBA" id="ARBA00022729"/>
    </source>
</evidence>
<protein>
    <submittedName>
        <fullName evidence="7">Retbindin</fullName>
    </submittedName>
</protein>
<dbReference type="Proteomes" id="UP000694417">
    <property type="component" value="Unplaced"/>
</dbReference>
<dbReference type="InterPro" id="IPR004269">
    <property type="entry name" value="Folate_rcpt"/>
</dbReference>
<evidence type="ECO:0000256" key="3">
    <source>
        <dbReference type="ARBA" id="ARBA00023157"/>
    </source>
</evidence>
<keyword evidence="3" id="KW-1015">Disulfide bond</keyword>
<accession>A0A8D2KFV6</accession>
<sequence length="255" mass="27478">MACRTHIQPSDLACTMQLALAWIILGACGGSHQFQARSQAHLGLASNLGTNQVQLAGDLQASGPQPYMMIQDPDSQAFPLPEPCCPSEMDTPETSGPGIFPPRCRTPSSGCESFLGHLQRALRNRFHLLLLGVRQAPPLCEELCQNWFATCEADITCGRTWLWPSEKRSCEGRCRTYGQTFADGVDLCRSVLGHILPVAAPGSRHCLNISISLLPRPRPGRWARETVSQRSRRRRGTGILDAGGSGSGSGSGSGP</sequence>
<feature type="region of interest" description="Disordered" evidence="4">
    <location>
        <begin position="222"/>
        <end position="255"/>
    </location>
</feature>
<dbReference type="GO" id="GO:0038023">
    <property type="term" value="F:signaling receptor activity"/>
    <property type="evidence" value="ECO:0007669"/>
    <property type="project" value="TreeGrafter"/>
</dbReference>
<dbReference type="Ensembl" id="ENSUPAT00010011341.1">
    <property type="protein sequence ID" value="ENSUPAP00010009850.1"/>
    <property type="gene ID" value="ENSUPAG00010007981.1"/>
</dbReference>
<reference evidence="7" key="2">
    <citation type="submission" date="2025-09" db="UniProtKB">
        <authorList>
            <consortium name="Ensembl"/>
        </authorList>
    </citation>
    <scope>IDENTIFICATION</scope>
</reference>
<proteinExistence type="inferred from homology"/>
<organism evidence="7 8">
    <name type="scientific">Urocitellus parryii</name>
    <name type="common">Arctic ground squirrel</name>
    <name type="synonym">Spermophilus parryii</name>
    <dbReference type="NCBI Taxonomy" id="9999"/>
    <lineage>
        <taxon>Eukaryota</taxon>
        <taxon>Metazoa</taxon>
        <taxon>Chordata</taxon>
        <taxon>Craniata</taxon>
        <taxon>Vertebrata</taxon>
        <taxon>Euteleostomi</taxon>
        <taxon>Mammalia</taxon>
        <taxon>Eutheria</taxon>
        <taxon>Euarchontoglires</taxon>
        <taxon>Glires</taxon>
        <taxon>Rodentia</taxon>
        <taxon>Sciuromorpha</taxon>
        <taxon>Sciuridae</taxon>
        <taxon>Xerinae</taxon>
        <taxon>Marmotini</taxon>
        <taxon>Urocitellus</taxon>
    </lineage>
</organism>
<dbReference type="PANTHER" id="PTHR10517">
    <property type="entry name" value="FOLATE RECEPTOR"/>
    <property type="match status" value="1"/>
</dbReference>
<dbReference type="GeneTree" id="ENSGT00950000183144"/>
<dbReference type="GO" id="GO:1902444">
    <property type="term" value="F:riboflavin binding"/>
    <property type="evidence" value="ECO:0007669"/>
    <property type="project" value="Ensembl"/>
</dbReference>
<evidence type="ECO:0000256" key="1">
    <source>
        <dbReference type="ARBA" id="ARBA00007932"/>
    </source>
</evidence>
<reference evidence="7" key="1">
    <citation type="submission" date="2025-08" db="UniProtKB">
        <authorList>
            <consortium name="Ensembl"/>
        </authorList>
    </citation>
    <scope>IDENTIFICATION</scope>
</reference>
<feature type="signal peptide" evidence="5">
    <location>
        <begin position="1"/>
        <end position="21"/>
    </location>
</feature>
<feature type="chain" id="PRO_5034685036" evidence="5">
    <location>
        <begin position="22"/>
        <end position="255"/>
    </location>
</feature>
<dbReference type="GO" id="GO:0032217">
    <property type="term" value="F:riboflavin transmembrane transporter activity"/>
    <property type="evidence" value="ECO:0007669"/>
    <property type="project" value="TreeGrafter"/>
</dbReference>
<evidence type="ECO:0000256" key="5">
    <source>
        <dbReference type="SAM" id="SignalP"/>
    </source>
</evidence>
<comment type="similarity">
    <text evidence="1">Belongs to the folate receptor family.</text>
</comment>